<dbReference type="CDD" id="cd10033">
    <property type="entry name" value="UDG_like"/>
    <property type="match status" value="1"/>
</dbReference>
<dbReference type="InterPro" id="IPR005122">
    <property type="entry name" value="Uracil-DNA_glycosylase-like"/>
</dbReference>
<dbReference type="Pfam" id="PF03167">
    <property type="entry name" value="UDG"/>
    <property type="match status" value="1"/>
</dbReference>
<dbReference type="SMART" id="SM00986">
    <property type="entry name" value="UDG"/>
    <property type="match status" value="1"/>
</dbReference>
<name>A0A3A3GG02_9BURK</name>
<proteinExistence type="predicted"/>
<evidence type="ECO:0000313" key="2">
    <source>
        <dbReference type="EMBL" id="RJF99839.1"/>
    </source>
</evidence>
<reference evidence="3" key="1">
    <citation type="submission" date="2018-09" db="EMBL/GenBank/DDBJ databases">
        <authorList>
            <person name="Zhu H."/>
        </authorList>
    </citation>
    <scope>NUCLEOTIDE SEQUENCE [LARGE SCALE GENOMIC DNA]</scope>
    <source>
        <strain evidence="3">K1R23-30</strain>
    </source>
</reference>
<dbReference type="SMART" id="SM00987">
    <property type="entry name" value="UreE_C"/>
    <property type="match status" value="1"/>
</dbReference>
<sequence>MNDKRLPLLLSEIGACQRCAMHLPHGPRPVVQAGAGARLLIVGQAPGRKVHDTGIPWNDPSGDRLRTWLQLSREDFYDPGRVAIVPTAFCYPGKGRNGDLPPRPECAPAWHAPLLEAMPEVQLTLLIGRYAQEFYLRDNGKPTLTETVAAYREYLPYYLPLPHPSPRNRYWFTTHPWFEQDVLPELRRRIQSILNAQ</sequence>
<dbReference type="EMBL" id="QYUO01000001">
    <property type="protein sequence ID" value="RJF99839.1"/>
    <property type="molecule type" value="Genomic_DNA"/>
</dbReference>
<accession>A0A3A3GG02</accession>
<comment type="caution">
    <text evidence="2">The sequence shown here is derived from an EMBL/GenBank/DDBJ whole genome shotgun (WGS) entry which is preliminary data.</text>
</comment>
<dbReference type="Gene3D" id="3.40.470.10">
    <property type="entry name" value="Uracil-DNA glycosylase-like domain"/>
    <property type="match status" value="1"/>
</dbReference>
<dbReference type="RefSeq" id="WP_119769784.1">
    <property type="nucleotide sequence ID" value="NZ_QYUO01000001.1"/>
</dbReference>
<dbReference type="Proteomes" id="UP000265955">
    <property type="component" value="Unassembled WGS sequence"/>
</dbReference>
<dbReference type="PANTHER" id="PTHR42160:SF1">
    <property type="entry name" value="URACIL-DNA GLYCOSYLASE SUPERFAMILY PROTEIN"/>
    <property type="match status" value="1"/>
</dbReference>
<dbReference type="SUPFAM" id="SSF52141">
    <property type="entry name" value="Uracil-DNA glycosylase-like"/>
    <property type="match status" value="1"/>
</dbReference>
<dbReference type="PANTHER" id="PTHR42160">
    <property type="entry name" value="URACIL-DNA GLYCOSYLASE SUPERFAMILY PROTEIN"/>
    <property type="match status" value="1"/>
</dbReference>
<dbReference type="AlphaFoldDB" id="A0A3A3GG02"/>
<gene>
    <name evidence="2" type="ORF">D3871_00150</name>
</gene>
<dbReference type="InterPro" id="IPR036895">
    <property type="entry name" value="Uracil-DNA_glycosylase-like_sf"/>
</dbReference>
<keyword evidence="3" id="KW-1185">Reference proteome</keyword>
<evidence type="ECO:0000313" key="3">
    <source>
        <dbReference type="Proteomes" id="UP000265955"/>
    </source>
</evidence>
<organism evidence="2 3">
    <name type="scientific">Noviherbaspirillum saxi</name>
    <dbReference type="NCBI Taxonomy" id="2320863"/>
    <lineage>
        <taxon>Bacteria</taxon>
        <taxon>Pseudomonadati</taxon>
        <taxon>Pseudomonadota</taxon>
        <taxon>Betaproteobacteria</taxon>
        <taxon>Burkholderiales</taxon>
        <taxon>Oxalobacteraceae</taxon>
        <taxon>Noviherbaspirillum</taxon>
    </lineage>
</organism>
<dbReference type="OrthoDB" id="9789139at2"/>
<dbReference type="InterPro" id="IPR047124">
    <property type="entry name" value="HI_0220.2"/>
</dbReference>
<evidence type="ECO:0000259" key="1">
    <source>
        <dbReference type="SMART" id="SM00986"/>
    </source>
</evidence>
<feature type="domain" description="Uracil-DNA glycosylase-like" evidence="1">
    <location>
        <begin position="30"/>
        <end position="187"/>
    </location>
</feature>
<protein>
    <submittedName>
        <fullName evidence="2">Uracil-DNA glycosylase family protein</fullName>
    </submittedName>
</protein>